<keyword evidence="3" id="KW-1185">Reference proteome</keyword>
<name>A0ABW8FTI1_9GAMM</name>
<accession>A0ABW8FTI1</accession>
<gene>
    <name evidence="2" type="ORF">ACIPSN_01865</name>
</gene>
<evidence type="ECO:0000313" key="2">
    <source>
        <dbReference type="EMBL" id="MFJ5320137.1"/>
    </source>
</evidence>
<dbReference type="EMBL" id="JBIXKD010000002">
    <property type="protein sequence ID" value="MFJ5320137.1"/>
    <property type="molecule type" value="Genomic_DNA"/>
</dbReference>
<feature type="compositionally biased region" description="Polar residues" evidence="1">
    <location>
        <begin position="1"/>
        <end position="16"/>
    </location>
</feature>
<evidence type="ECO:0000256" key="1">
    <source>
        <dbReference type="SAM" id="MobiDB-lite"/>
    </source>
</evidence>
<dbReference type="RefSeq" id="WP_156890174.1">
    <property type="nucleotide sequence ID" value="NZ_CP102749.1"/>
</dbReference>
<feature type="compositionally biased region" description="Basic and acidic residues" evidence="1">
    <location>
        <begin position="22"/>
        <end position="31"/>
    </location>
</feature>
<reference evidence="2 3" key="1">
    <citation type="submission" date="2024-10" db="EMBL/GenBank/DDBJ databases">
        <authorList>
            <person name="Lu C.-H."/>
        </authorList>
    </citation>
    <scope>NUCLEOTIDE SEQUENCE [LARGE SCALE GENOMIC DNA]</scope>
    <source>
        <strain evidence="2 3">22QBSP01-2</strain>
    </source>
</reference>
<proteinExistence type="predicted"/>
<protein>
    <submittedName>
        <fullName evidence="2">Uncharacterized protein</fullName>
    </submittedName>
</protein>
<comment type="caution">
    <text evidence="2">The sequence shown here is derived from an EMBL/GenBank/DDBJ whole genome shotgun (WGS) entry which is preliminary data.</text>
</comment>
<sequence>MPVSPSQHRSSIGSHQNKIHKTFRENREKKSNPSAIPDTILYFWEYIYQSIHSHEELNRSSSSRNFHQPSIIAPLIMLLSQIRLTDFPLSSRPYSPVSILRDTVIPSSSEYSILTDRNNADLSTPLTPIINAIYKVGDFISQHDPLKFPGADAHPVSENKNSGTHRNIEKIRHSQRYIPSPSMKRENNKITKLLRKENIIEKGKLTKEELISAVADYLFSGDNGITGNKKEVKKLARNILAANGLWGGEKHEKISISQAESAIRQWTFNNILGMFPVDYILNKIAENDYPGYYTVSGVYYLLSINKLLEDKYLHLNRIPSSKLGVLNTMWYHFLTEEMPFLKFSDRSLEGMPLNDYNFAHLYSGSRFFQETSIKEYTSEEAMNAGEKMWDLAAREGVKEDDLPYYSVPALFFKNSISLKKEKNINHLNAVNDYIQYREKTSEIKKDIEKKYDEYISSTKKWVRKGKLADNIIEKCPTHSLKSGITNIADAILTPEKRREKAVNFSKQSYLNGMSLSCKSAPKNLDTEYQKITSDVANRFGEIDKYLILSAFSTLPEEECEFISSPNSSIQPANAYVQLLQPGHISPSQKHYVENTDLFVVSQGEEERTYALKGDKTFDNGYRIIRVDSDIRKYIKNGIFGEIFSEYKFTWDNIEDSRDINCFNVAKTDSVITGDVNHIVLITDYLRNKHRDVLYNTLYEAGNDKSDIQKIWSVVKHIIPFYDCVEGIINKDIEHAVPACLIDAISFISVFGSVASLNGKFGMGLVRGGVSGAFTVGKNGMNVAGKNLLREINLPATEELAQLGKNSLNAIDPGIGLVTGISKKLGNSVIDLLSSDKKTAEFAKNIISAGVLDKLPHNPPSNVIMASLPQTQLQHPVTIVGKQGEKNIYARVNIETGENFGGKYFLDSMGNLEPVPIPIPVSTQIKNIQREVLVGRGSILSSQNSRISPVNIEMTESKRYLEQKITPDMFAKNVDANTLSAPDHMGVRTGTNGNKYINYNLELIKIEQRKGHPFIKLDNGDKVYVKYQNYEFNVVNVVSKNGLLSSHISEVNADSLLMTQSGLELSGIKQLNAAWSIEKVNIKNPGFSKNDSIGSRIDVTLTMKYKKQHDNKYIEIPAIEWNEKINSKEEKSIWQFHVDMYKHNPTSVTFFPWRNRYVAAYDFAKEKNKSSFNGSVKIYKENMEPLGIKDIKKSDSPIEKTESIQKYLSKNGGVIEITITDYPQLLKRRGNVNRERKIAFNIGFNNEVVAHFSQGIILRPNGYTDAFVTTSDKVKIAHGKINSQPPEIVTKPREHHFLQGEVH</sequence>
<evidence type="ECO:0000313" key="3">
    <source>
        <dbReference type="Proteomes" id="UP001617714"/>
    </source>
</evidence>
<organism evidence="2 3">
    <name type="scientific">Pectobacterium parvum</name>
    <dbReference type="NCBI Taxonomy" id="2778550"/>
    <lineage>
        <taxon>Bacteria</taxon>
        <taxon>Pseudomonadati</taxon>
        <taxon>Pseudomonadota</taxon>
        <taxon>Gammaproteobacteria</taxon>
        <taxon>Enterobacterales</taxon>
        <taxon>Pectobacteriaceae</taxon>
        <taxon>Pectobacterium</taxon>
    </lineage>
</organism>
<feature type="region of interest" description="Disordered" evidence="1">
    <location>
        <begin position="1"/>
        <end position="32"/>
    </location>
</feature>
<dbReference type="Proteomes" id="UP001617714">
    <property type="component" value="Unassembled WGS sequence"/>
</dbReference>